<feature type="non-terminal residue" evidence="2">
    <location>
        <position position="1"/>
    </location>
</feature>
<evidence type="ECO:0000313" key="2">
    <source>
        <dbReference type="EMBL" id="KAK7505004.1"/>
    </source>
</evidence>
<comment type="caution">
    <text evidence="2">The sequence shown here is derived from an EMBL/GenBank/DDBJ whole genome shotgun (WGS) entry which is preliminary data.</text>
</comment>
<feature type="compositionally biased region" description="Polar residues" evidence="1">
    <location>
        <begin position="169"/>
        <end position="180"/>
    </location>
</feature>
<name>A0ABD0LZS7_9CAEN</name>
<protein>
    <submittedName>
        <fullName evidence="2">Uncharacterized protein</fullName>
    </submittedName>
</protein>
<proteinExistence type="predicted"/>
<feature type="region of interest" description="Disordered" evidence="1">
    <location>
        <begin position="152"/>
        <end position="186"/>
    </location>
</feature>
<feature type="compositionally biased region" description="Low complexity" evidence="1">
    <location>
        <begin position="98"/>
        <end position="110"/>
    </location>
</feature>
<evidence type="ECO:0000313" key="3">
    <source>
        <dbReference type="Proteomes" id="UP001519460"/>
    </source>
</evidence>
<dbReference type="EMBL" id="JACVVK020000012">
    <property type="protein sequence ID" value="KAK7505004.1"/>
    <property type="molecule type" value="Genomic_DNA"/>
</dbReference>
<evidence type="ECO:0000256" key="1">
    <source>
        <dbReference type="SAM" id="MobiDB-lite"/>
    </source>
</evidence>
<organism evidence="2 3">
    <name type="scientific">Batillaria attramentaria</name>
    <dbReference type="NCBI Taxonomy" id="370345"/>
    <lineage>
        <taxon>Eukaryota</taxon>
        <taxon>Metazoa</taxon>
        <taxon>Spiralia</taxon>
        <taxon>Lophotrochozoa</taxon>
        <taxon>Mollusca</taxon>
        <taxon>Gastropoda</taxon>
        <taxon>Caenogastropoda</taxon>
        <taxon>Sorbeoconcha</taxon>
        <taxon>Cerithioidea</taxon>
        <taxon>Batillariidae</taxon>
        <taxon>Batillaria</taxon>
    </lineage>
</organism>
<sequence>VMSVEVEVGQESAGVEVGQESAGVEVGQYMASNQSAHLYSEILDEAFRTFEEPPRPCQRRLRHDRPDPAPELFYMSSTIKGLSSSKKRKRKDAAENVTTASSSKTDTTSSDGYLTPRPLRKRTEDTALAATAMLPRSDTGLPAGYLTPVLQQKQNNEGNPENVAMLPTRSETSPQDSSATPLWLREETEYVHTTTEEIESVLYENAGPHRFHKQ</sequence>
<gene>
    <name evidence="2" type="ORF">BaRGS_00003574</name>
</gene>
<accession>A0ABD0LZS7</accession>
<feature type="region of interest" description="Disordered" evidence="1">
    <location>
        <begin position="51"/>
        <end position="123"/>
    </location>
</feature>
<dbReference type="AlphaFoldDB" id="A0ABD0LZS7"/>
<reference evidence="2 3" key="1">
    <citation type="journal article" date="2023" name="Sci. Data">
        <title>Genome assembly of the Korean intertidal mud-creeper Batillaria attramentaria.</title>
        <authorList>
            <person name="Patra A.K."/>
            <person name="Ho P.T."/>
            <person name="Jun S."/>
            <person name="Lee S.J."/>
            <person name="Kim Y."/>
            <person name="Won Y.J."/>
        </authorList>
    </citation>
    <scope>NUCLEOTIDE SEQUENCE [LARGE SCALE GENOMIC DNA]</scope>
    <source>
        <strain evidence="2">Wonlab-2016</strain>
    </source>
</reference>
<dbReference type="Proteomes" id="UP001519460">
    <property type="component" value="Unassembled WGS sequence"/>
</dbReference>
<keyword evidence="3" id="KW-1185">Reference proteome</keyword>